<dbReference type="Proteomes" id="UP000727993">
    <property type="component" value="Unassembled WGS sequence"/>
</dbReference>
<comment type="caution">
    <text evidence="1">The sequence shown here is derived from an EMBL/GenBank/DDBJ whole genome shotgun (WGS) entry which is preliminary data.</text>
</comment>
<evidence type="ECO:0000313" key="1">
    <source>
        <dbReference type="EMBL" id="MBK9296746.1"/>
    </source>
</evidence>
<accession>A0A936NBQ7</accession>
<dbReference type="EMBL" id="JADJZA010000005">
    <property type="protein sequence ID" value="MBK9296746.1"/>
    <property type="molecule type" value="Genomic_DNA"/>
</dbReference>
<proteinExistence type="predicted"/>
<dbReference type="AlphaFoldDB" id="A0A936NBQ7"/>
<reference evidence="1 2" key="1">
    <citation type="submission" date="2020-10" db="EMBL/GenBank/DDBJ databases">
        <title>Connecting structure to function with the recovery of over 1000 high-quality activated sludge metagenome-assembled genomes encoding full-length rRNA genes using long-read sequencing.</title>
        <authorList>
            <person name="Singleton C.M."/>
            <person name="Petriglieri F."/>
            <person name="Kristensen J.M."/>
            <person name="Kirkegaard R.H."/>
            <person name="Michaelsen T.Y."/>
            <person name="Andersen M.H."/>
            <person name="Karst S.M."/>
            <person name="Dueholm M.S."/>
            <person name="Nielsen P.H."/>
            <person name="Albertsen M."/>
        </authorList>
    </citation>
    <scope>NUCLEOTIDE SEQUENCE [LARGE SCALE GENOMIC DNA]</scope>
    <source>
        <strain evidence="1">Lyne_18-Q3-R50-59_MAXAC.006</strain>
    </source>
</reference>
<name>A0A936NBQ7_9ACTN</name>
<evidence type="ECO:0000313" key="2">
    <source>
        <dbReference type="Proteomes" id="UP000727993"/>
    </source>
</evidence>
<organism evidence="1 2">
    <name type="scientific">Candidatus Neomicrothrix subdominans</name>
    <dbReference type="NCBI Taxonomy" id="2954438"/>
    <lineage>
        <taxon>Bacteria</taxon>
        <taxon>Bacillati</taxon>
        <taxon>Actinomycetota</taxon>
        <taxon>Acidimicrobiia</taxon>
        <taxon>Acidimicrobiales</taxon>
        <taxon>Microthrixaceae</taxon>
        <taxon>Candidatus Neomicrothrix</taxon>
    </lineage>
</organism>
<gene>
    <name evidence="1" type="ORF">IPN02_07865</name>
</gene>
<sequence length="139" mass="15344">MPIHSMNPEEALAQLRLVTGALPERLSDLQASAAFMSRLDDTARWTVGGLHTLAQLAISPEVEAAQRESARIEYQNAILARVSTSMTGNLSTGERVLWQLAVGALFGYGREPGVVTLDLIWELDTSNREFVFSILERMK</sequence>
<protein>
    <submittedName>
        <fullName evidence="1">Uncharacterized protein</fullName>
    </submittedName>
</protein>